<dbReference type="InterPro" id="IPR003347">
    <property type="entry name" value="JmjC_dom"/>
</dbReference>
<evidence type="ECO:0000313" key="16">
    <source>
        <dbReference type="Proteomes" id="UP000076420"/>
    </source>
</evidence>
<dbReference type="Gene3D" id="3.90.930.40">
    <property type="match status" value="1"/>
</dbReference>
<feature type="region of interest" description="Disordered" evidence="13">
    <location>
        <begin position="25"/>
        <end position="116"/>
    </location>
</feature>
<evidence type="ECO:0000313" key="15">
    <source>
        <dbReference type="EnsemblMetazoa" id="BGLB009008-PD"/>
    </source>
</evidence>
<protein>
    <recommendedName>
        <fullName evidence="12">Bifunctional lysine-specific demethylase and histidyl-hydroxylase</fullName>
        <ecNumber evidence="12">1.14.11.-</ecNumber>
    </recommendedName>
</protein>
<dbReference type="SUPFAM" id="SSF51197">
    <property type="entry name" value="Clavaminate synthase-like"/>
    <property type="match status" value="1"/>
</dbReference>
<dbReference type="STRING" id="6526.A0A2C9JWA0"/>
<dbReference type="GO" id="GO:0032453">
    <property type="term" value="F:histone H3K4 demethylase activity"/>
    <property type="evidence" value="ECO:0007669"/>
    <property type="project" value="TreeGrafter"/>
</dbReference>
<keyword evidence="11 12" id="KW-0539">Nucleus</keyword>
<evidence type="ECO:0000256" key="7">
    <source>
        <dbReference type="ARBA" id="ARBA00023002"/>
    </source>
</evidence>
<dbReference type="GO" id="GO:0051864">
    <property type="term" value="F:histone H3K36 demethylase activity"/>
    <property type="evidence" value="ECO:0007669"/>
    <property type="project" value="TreeGrafter"/>
</dbReference>
<evidence type="ECO:0000256" key="1">
    <source>
        <dbReference type="ARBA" id="ARBA00004123"/>
    </source>
</evidence>
<dbReference type="Gene3D" id="2.60.120.650">
    <property type="entry name" value="Cupin"/>
    <property type="match status" value="1"/>
</dbReference>
<dbReference type="PANTHER" id="PTHR13096:SF8">
    <property type="entry name" value="RIBOSOMAL OXYGENASE 1"/>
    <property type="match status" value="1"/>
</dbReference>
<feature type="compositionally biased region" description="Polar residues" evidence="13">
    <location>
        <begin position="176"/>
        <end position="188"/>
    </location>
</feature>
<dbReference type="EnsemblMetazoa" id="BGLB009008-RE">
    <property type="protein sequence ID" value="BGLB009008-PE"/>
    <property type="gene ID" value="BGLB009008"/>
</dbReference>
<dbReference type="InterPro" id="IPR049043">
    <property type="entry name" value="WHD_RIOX1"/>
</dbReference>
<evidence type="ECO:0000256" key="6">
    <source>
        <dbReference type="ARBA" id="ARBA00022964"/>
    </source>
</evidence>
<dbReference type="FunFam" id="1.10.10.1500:FF:000001">
    <property type="entry name" value="ribosomal oxygenase 1 isoform X1"/>
    <property type="match status" value="1"/>
</dbReference>
<comment type="cofactor">
    <cofactor evidence="12">
        <name>Fe(2+)</name>
        <dbReference type="ChEBI" id="CHEBI:29033"/>
    </cofactor>
    <text evidence="12">Binds 1 Fe(2+) ion per subunit.</text>
</comment>
<dbReference type="VEuPathDB" id="VectorBase:BGLB009008"/>
<dbReference type="GO" id="GO:0005730">
    <property type="term" value="C:nucleolus"/>
    <property type="evidence" value="ECO:0007669"/>
    <property type="project" value="TreeGrafter"/>
</dbReference>
<dbReference type="Proteomes" id="UP000076420">
    <property type="component" value="Unassembled WGS sequence"/>
</dbReference>
<dbReference type="KEGG" id="bgt:106070561"/>
<evidence type="ECO:0000256" key="11">
    <source>
        <dbReference type="ARBA" id="ARBA00023242"/>
    </source>
</evidence>
<keyword evidence="7 12" id="KW-0560">Oxidoreductase</keyword>
<dbReference type="FunFam" id="3.90.930.40:FF:000001">
    <property type="entry name" value="ribosomal oxygenase 1 isoform X1"/>
    <property type="match status" value="1"/>
</dbReference>
<gene>
    <name evidence="15" type="primary">106070561</name>
</gene>
<feature type="compositionally biased region" description="Polar residues" evidence="13">
    <location>
        <begin position="209"/>
        <end position="225"/>
    </location>
</feature>
<dbReference type="PANTHER" id="PTHR13096">
    <property type="entry name" value="MINA53 MYC INDUCED NUCLEAR ANTIGEN"/>
    <property type="match status" value="1"/>
</dbReference>
<comment type="function">
    <text evidence="12">Oxygenase that can act as both a histone lysine demethylase and a ribosomal histidine hydroxylase.</text>
</comment>
<evidence type="ECO:0000256" key="8">
    <source>
        <dbReference type="ARBA" id="ARBA00023004"/>
    </source>
</evidence>
<feature type="domain" description="JmjC" evidence="14">
    <location>
        <begin position="386"/>
        <end position="524"/>
    </location>
</feature>
<proteinExistence type="inferred from homology"/>
<dbReference type="RefSeq" id="XP_013085948.2">
    <property type="nucleotide sequence ID" value="XM_013230494.2"/>
</dbReference>
<dbReference type="OrthoDB" id="425950at2759"/>
<keyword evidence="3" id="KW-0678">Repressor</keyword>
<accession>A0A2C9JWA0</accession>
<dbReference type="AlphaFoldDB" id="A0A2C9JWA0"/>
<feature type="compositionally biased region" description="Basic and acidic residues" evidence="13">
    <location>
        <begin position="25"/>
        <end position="35"/>
    </location>
</feature>
<keyword evidence="4 12" id="KW-0479">Metal-binding</keyword>
<organism evidence="15 16">
    <name type="scientific">Biomphalaria glabrata</name>
    <name type="common">Bloodfluke planorb</name>
    <name type="synonym">Freshwater snail</name>
    <dbReference type="NCBI Taxonomy" id="6526"/>
    <lineage>
        <taxon>Eukaryota</taxon>
        <taxon>Metazoa</taxon>
        <taxon>Spiralia</taxon>
        <taxon>Lophotrochozoa</taxon>
        <taxon>Mollusca</taxon>
        <taxon>Gastropoda</taxon>
        <taxon>Heterobranchia</taxon>
        <taxon>Euthyneura</taxon>
        <taxon>Panpulmonata</taxon>
        <taxon>Hygrophila</taxon>
        <taxon>Lymnaeoidea</taxon>
        <taxon>Planorbidae</taxon>
        <taxon>Biomphalaria</taxon>
    </lineage>
</organism>
<evidence type="ECO:0000256" key="2">
    <source>
        <dbReference type="ARBA" id="ARBA00010309"/>
    </source>
</evidence>
<dbReference type="RefSeq" id="XP_013085946.2">
    <property type="nucleotide sequence ID" value="XM_013230492.2"/>
</dbReference>
<dbReference type="EnsemblMetazoa" id="BGLB009008-RC">
    <property type="protein sequence ID" value="BGLB009008-PC"/>
    <property type="gene ID" value="BGLB009008"/>
</dbReference>
<dbReference type="GO" id="GO:0005506">
    <property type="term" value="F:iron ion binding"/>
    <property type="evidence" value="ECO:0007669"/>
    <property type="project" value="UniProtKB-UniRule"/>
</dbReference>
<evidence type="ECO:0000256" key="5">
    <source>
        <dbReference type="ARBA" id="ARBA00022853"/>
    </source>
</evidence>
<keyword evidence="9 12" id="KW-0805">Transcription regulation</keyword>
<feature type="region of interest" description="Disordered" evidence="13">
    <location>
        <begin position="137"/>
        <end position="266"/>
    </location>
</feature>
<feature type="compositionally biased region" description="Polar residues" evidence="13">
    <location>
        <begin position="137"/>
        <end position="149"/>
    </location>
</feature>
<dbReference type="Pfam" id="PF08007">
    <property type="entry name" value="JmjC_2"/>
    <property type="match status" value="1"/>
</dbReference>
<evidence type="ECO:0000256" key="4">
    <source>
        <dbReference type="ARBA" id="ARBA00022723"/>
    </source>
</evidence>
<keyword evidence="10 12" id="KW-0804">Transcription</keyword>
<evidence type="ECO:0000256" key="3">
    <source>
        <dbReference type="ARBA" id="ARBA00022491"/>
    </source>
</evidence>
<dbReference type="Gene3D" id="1.10.10.1500">
    <property type="entry name" value="JmjC domain-containing ribosomal oxygenase (ROX), dimer domain"/>
    <property type="match status" value="1"/>
</dbReference>
<feature type="compositionally biased region" description="Polar residues" evidence="13">
    <location>
        <begin position="89"/>
        <end position="99"/>
    </location>
</feature>
<evidence type="ECO:0000256" key="9">
    <source>
        <dbReference type="ARBA" id="ARBA00023015"/>
    </source>
</evidence>
<dbReference type="VEuPathDB" id="VectorBase:BGLAX_026429"/>
<dbReference type="EC" id="1.14.11.-" evidence="12"/>
<evidence type="ECO:0000256" key="12">
    <source>
        <dbReference type="RuleBase" id="RU366061"/>
    </source>
</evidence>
<evidence type="ECO:0000259" key="14">
    <source>
        <dbReference type="PROSITE" id="PS51184"/>
    </source>
</evidence>
<dbReference type="InterPro" id="IPR039994">
    <property type="entry name" value="NO66-like"/>
</dbReference>
<dbReference type="PROSITE" id="PS51184">
    <property type="entry name" value="JMJC"/>
    <property type="match status" value="1"/>
</dbReference>
<keyword evidence="5" id="KW-0156">Chromatin regulator</keyword>
<evidence type="ECO:0000256" key="10">
    <source>
        <dbReference type="ARBA" id="ARBA00023163"/>
    </source>
</evidence>
<keyword evidence="6 12" id="KW-0223">Dioxygenase</keyword>
<feature type="compositionally biased region" description="Basic and acidic residues" evidence="13">
    <location>
        <begin position="227"/>
        <end position="243"/>
    </location>
</feature>
<dbReference type="RefSeq" id="XP_013085949.2">
    <property type="nucleotide sequence ID" value="XM_013230495.2"/>
</dbReference>
<dbReference type="Pfam" id="PF21233">
    <property type="entry name" value="WHD_RIOX1"/>
    <property type="match status" value="1"/>
</dbReference>
<name>A0A2C9JWA0_BIOGL</name>
<dbReference type="EnsemblMetazoa" id="BGLB009008-RD">
    <property type="protein sequence ID" value="BGLB009008-PD"/>
    <property type="gene ID" value="BGLB009008"/>
</dbReference>
<keyword evidence="8 12" id="KW-0408">Iron</keyword>
<dbReference type="FunFam" id="2.60.120.650:FF:000013">
    <property type="entry name" value="Ribosomal oxygenase 1"/>
    <property type="match status" value="1"/>
</dbReference>
<comment type="similarity">
    <text evidence="2">Belongs to the ROX family. NO66 subfamily.</text>
</comment>
<feature type="compositionally biased region" description="Basic and acidic residues" evidence="13">
    <location>
        <begin position="163"/>
        <end position="175"/>
    </location>
</feature>
<reference evidence="15" key="1">
    <citation type="submission" date="2020-05" db="UniProtKB">
        <authorList>
            <consortium name="EnsemblMetazoa"/>
        </authorList>
    </citation>
    <scope>IDENTIFICATION</scope>
    <source>
        <strain evidence="15">BB02</strain>
    </source>
</reference>
<comment type="subcellular location">
    <subcellularLocation>
        <location evidence="1 12">Nucleus</location>
    </subcellularLocation>
</comment>
<evidence type="ECO:0000256" key="13">
    <source>
        <dbReference type="SAM" id="MobiDB-lite"/>
    </source>
</evidence>
<sequence length="740" mass="83073">MKRVSAFSVFNSNVKKKAKEELVVARPPIKQDDKSMIPLRRAHSSQSMMVRNEKPKESGSGSKSKRFLNALRSGNIRESMRLSSKKNRPSSLTSLNQDSPFPGLAKISLAGPKVNDETVKPVARKKLLDSTNQLALGSATDLSKNAQEQKSGDENTTRTSRQSVEKSPKEKKDVTSVKTVKNAQTTPVSLKGSAKKSPKMTPVLPIESSCKNALNHSTPIATPKSSKSKDASVKMANSEDRDGRRGKKRKDLQASNSGKKKRKIDRSVLKASVANQDLPYMYDSFTEASKLFECMIHPVKTDRFFSELWEKKPLLVKRHTADYNKGWFSTAELDKILRQENIQWGVNLDATSFINDKRETHNQTGRAHAPVVWDMYQAGCSLRLLNPQTYSRNVWKVLSILQEYFGCCVGANIYLTPPGTQGFAPHYDDIEAFILQLEGKKHWRLYNSRNNDEILPRFSSGNFSQLDLGEPILDTVLEAGDLLYFPRGTIHQGNATDEHSLHITVSCYQMNSWGDLLQKLLPAAVEIAMQENTEFRTGLPRNYLNYMGIVHSDKDIPERKSFIDQVTSLVTSLMEYLPVDSACDQMGKQFMFDSMPPVLSEGEKSCSIHAAGERWDPILKRVVGVSELQPDTVVKLIRRSAVRLLTEEEKVRVYYNVENARVYRTGEPNFIEITAEMAPAVEFLINAYPEYTSIESLPLENIADQLSIATILYEKGLLITGEPLETTYDEPGDDTDEGDL</sequence>